<dbReference type="EMBL" id="BNBI01000009">
    <property type="protein sequence ID" value="GHF14378.1"/>
    <property type="molecule type" value="Genomic_DNA"/>
</dbReference>
<dbReference type="RefSeq" id="WP_190206113.1">
    <property type="nucleotide sequence ID" value="NZ_BNBI01000009.1"/>
</dbReference>
<reference evidence="3" key="2">
    <citation type="submission" date="2020-09" db="EMBL/GenBank/DDBJ databases">
        <authorList>
            <person name="Sun Q."/>
            <person name="Ohkuma M."/>
        </authorList>
    </citation>
    <scope>NUCLEOTIDE SEQUENCE</scope>
    <source>
        <strain evidence="3">JCM 4477</strain>
    </source>
</reference>
<keyword evidence="2" id="KW-1133">Transmembrane helix</keyword>
<evidence type="ECO:0000313" key="4">
    <source>
        <dbReference type="Proteomes" id="UP000630718"/>
    </source>
</evidence>
<feature type="region of interest" description="Disordered" evidence="1">
    <location>
        <begin position="131"/>
        <end position="152"/>
    </location>
</feature>
<proteinExistence type="predicted"/>
<evidence type="ECO:0000256" key="1">
    <source>
        <dbReference type="SAM" id="MobiDB-lite"/>
    </source>
</evidence>
<protein>
    <submittedName>
        <fullName evidence="3">Uncharacterized protein</fullName>
    </submittedName>
</protein>
<dbReference type="Proteomes" id="UP000630718">
    <property type="component" value="Unassembled WGS sequence"/>
</dbReference>
<comment type="caution">
    <text evidence="3">The sequence shown here is derived from an EMBL/GenBank/DDBJ whole genome shotgun (WGS) entry which is preliminary data.</text>
</comment>
<keyword evidence="2" id="KW-0812">Transmembrane</keyword>
<name>A0A919ANF4_9ACTN</name>
<evidence type="ECO:0000313" key="3">
    <source>
        <dbReference type="EMBL" id="GHF14378.1"/>
    </source>
</evidence>
<feature type="transmembrane region" description="Helical" evidence="2">
    <location>
        <begin position="79"/>
        <end position="104"/>
    </location>
</feature>
<keyword evidence="2" id="KW-0472">Membrane</keyword>
<gene>
    <name evidence="3" type="ORF">GCM10018772_44570</name>
</gene>
<evidence type="ECO:0000256" key="2">
    <source>
        <dbReference type="SAM" id="Phobius"/>
    </source>
</evidence>
<keyword evidence="4" id="KW-1185">Reference proteome</keyword>
<sequence length="249" mass="27165">MGQHTTDEVYDKVVDVETALDTHHKSALTTKHFDSKVKDLEEAIKKGPEKKEEPQTWKDLVKEMSPVKEFLDVAKGGDIIAKFLLVATAVTAGVGIMVGLAASIKKLTLAWTGRERQGFVFGAQRPEEERQRQYYGRLPDGQTRANGKPKRWGLKPEEAAAGTGAAQPVALPSEERITAVTDAMRELNSQIGTYRDKVRGLATPRAMRQMASAAKKLESAAKNHQNVSGLASSIGNLNREMRELAATAG</sequence>
<reference evidence="3" key="1">
    <citation type="journal article" date="2014" name="Int. J. Syst. Evol. Microbiol.">
        <title>Complete genome sequence of Corynebacterium casei LMG S-19264T (=DSM 44701T), isolated from a smear-ripened cheese.</title>
        <authorList>
            <consortium name="US DOE Joint Genome Institute (JGI-PGF)"/>
            <person name="Walter F."/>
            <person name="Albersmeier A."/>
            <person name="Kalinowski J."/>
            <person name="Ruckert C."/>
        </authorList>
    </citation>
    <scope>NUCLEOTIDE SEQUENCE</scope>
    <source>
        <strain evidence="3">JCM 4477</strain>
    </source>
</reference>
<organism evidence="3 4">
    <name type="scientific">Streptomyces fumanus</name>
    <dbReference type="NCBI Taxonomy" id="67302"/>
    <lineage>
        <taxon>Bacteria</taxon>
        <taxon>Bacillati</taxon>
        <taxon>Actinomycetota</taxon>
        <taxon>Actinomycetes</taxon>
        <taxon>Kitasatosporales</taxon>
        <taxon>Streptomycetaceae</taxon>
        <taxon>Streptomyces</taxon>
    </lineage>
</organism>
<accession>A0A919ANF4</accession>
<dbReference type="AlphaFoldDB" id="A0A919ANF4"/>